<protein>
    <submittedName>
        <fullName evidence="10">Sugar ABC transporter permease</fullName>
    </submittedName>
</protein>
<keyword evidence="6 7" id="KW-0472">Membrane</keyword>
<feature type="compositionally biased region" description="Basic residues" evidence="8">
    <location>
        <begin position="18"/>
        <end position="27"/>
    </location>
</feature>
<keyword evidence="2 7" id="KW-0813">Transport</keyword>
<evidence type="ECO:0000256" key="6">
    <source>
        <dbReference type="ARBA" id="ARBA00023136"/>
    </source>
</evidence>
<feature type="domain" description="ABC transmembrane type-1" evidence="9">
    <location>
        <begin position="101"/>
        <end position="327"/>
    </location>
</feature>
<comment type="similarity">
    <text evidence="7">Belongs to the binding-protein-dependent transport system permease family.</text>
</comment>
<feature type="transmembrane region" description="Helical" evidence="7">
    <location>
        <begin position="138"/>
        <end position="159"/>
    </location>
</feature>
<feature type="transmembrane region" description="Helical" evidence="7">
    <location>
        <begin position="306"/>
        <end position="328"/>
    </location>
</feature>
<dbReference type="InterPro" id="IPR035906">
    <property type="entry name" value="MetI-like_sf"/>
</dbReference>
<evidence type="ECO:0000256" key="4">
    <source>
        <dbReference type="ARBA" id="ARBA00022692"/>
    </source>
</evidence>
<dbReference type="Proteomes" id="UP000253094">
    <property type="component" value="Unassembled WGS sequence"/>
</dbReference>
<feature type="transmembrane region" description="Helical" evidence="7">
    <location>
        <begin position="257"/>
        <end position="280"/>
    </location>
</feature>
<dbReference type="CDD" id="cd06261">
    <property type="entry name" value="TM_PBP2"/>
    <property type="match status" value="1"/>
</dbReference>
<dbReference type="SUPFAM" id="SSF161098">
    <property type="entry name" value="MetI-like"/>
    <property type="match status" value="1"/>
</dbReference>
<feature type="transmembrane region" description="Helical" evidence="7">
    <location>
        <begin position="36"/>
        <end position="58"/>
    </location>
</feature>
<reference evidence="10 11" key="1">
    <citation type="submission" date="2018-06" db="EMBL/GenBank/DDBJ databases">
        <title>Sphaerisporangium craniellae sp. nov., isolated from a marine sponge in the South China Sea.</title>
        <authorList>
            <person name="Li L."/>
        </authorList>
    </citation>
    <scope>NUCLEOTIDE SEQUENCE [LARGE SCALE GENOMIC DNA]</scope>
    <source>
        <strain evidence="10 11">CCTCC AA 208026</strain>
    </source>
</reference>
<dbReference type="PANTHER" id="PTHR43227">
    <property type="entry name" value="BLL4140 PROTEIN"/>
    <property type="match status" value="1"/>
</dbReference>
<dbReference type="GO" id="GO:0005886">
    <property type="term" value="C:plasma membrane"/>
    <property type="evidence" value="ECO:0007669"/>
    <property type="project" value="UniProtKB-SubCell"/>
</dbReference>
<comment type="subcellular location">
    <subcellularLocation>
        <location evidence="1 7">Cell membrane</location>
        <topology evidence="1 7">Multi-pass membrane protein</topology>
    </subcellularLocation>
</comment>
<feature type="transmembrane region" description="Helical" evidence="7">
    <location>
        <begin position="200"/>
        <end position="224"/>
    </location>
</feature>
<evidence type="ECO:0000256" key="7">
    <source>
        <dbReference type="RuleBase" id="RU363032"/>
    </source>
</evidence>
<keyword evidence="5 7" id="KW-1133">Transmembrane helix</keyword>
<evidence type="ECO:0000313" key="11">
    <source>
        <dbReference type="Proteomes" id="UP000253094"/>
    </source>
</evidence>
<name>A0A367FRF1_9ACTN</name>
<keyword evidence="4 7" id="KW-0812">Transmembrane</keyword>
<feature type="region of interest" description="Disordered" evidence="8">
    <location>
        <begin position="1"/>
        <end position="29"/>
    </location>
</feature>
<evidence type="ECO:0000256" key="3">
    <source>
        <dbReference type="ARBA" id="ARBA00022475"/>
    </source>
</evidence>
<dbReference type="PANTHER" id="PTHR43227:SF8">
    <property type="entry name" value="DIACETYLCHITOBIOSE UPTAKE SYSTEM PERMEASE PROTEIN DASB"/>
    <property type="match status" value="1"/>
</dbReference>
<proteinExistence type="inferred from homology"/>
<evidence type="ECO:0000256" key="8">
    <source>
        <dbReference type="SAM" id="MobiDB-lite"/>
    </source>
</evidence>
<sequence>MAQTSTVARGGGNSSAPARRRSHRPPRRPSGLPNWAVPYVLLVPGLLVIAILLLYPLYQMVDMSFHKVGLRQIRPNPQPAEFLGMQNYSDVFSSDLFWTSLRNTVVFAVVTVALTLILGTLVGLLLNKLGRKMSTFLVVGIMAAWATPPTATAIIWKWLFDSDAGVVNWALNLLPDGLSTLVFGRSDWSGQPWLNAPSTIYVVLVIAVVWASFPFIAVSVLAGLKSIPSELYEAARVDGSTPAATFRKITFPLLKPVFSVLLVLSIIWDFKVFTQLYVLAGGTTNREAFNLSLWAYTEAFSAPPKMGFGAAIAVILTVIMLVITAVYVRQIVRTEADVR</sequence>
<keyword evidence="3" id="KW-1003">Cell membrane</keyword>
<dbReference type="Gene3D" id="1.10.3720.10">
    <property type="entry name" value="MetI-like"/>
    <property type="match status" value="1"/>
</dbReference>
<gene>
    <name evidence="10" type="ORF">DQ384_03375</name>
</gene>
<evidence type="ECO:0000313" key="10">
    <source>
        <dbReference type="EMBL" id="RCG32851.1"/>
    </source>
</evidence>
<evidence type="ECO:0000256" key="2">
    <source>
        <dbReference type="ARBA" id="ARBA00022448"/>
    </source>
</evidence>
<dbReference type="OrthoDB" id="4319190at2"/>
<evidence type="ECO:0000256" key="5">
    <source>
        <dbReference type="ARBA" id="ARBA00022989"/>
    </source>
</evidence>
<comment type="caution">
    <text evidence="10">The sequence shown here is derived from an EMBL/GenBank/DDBJ whole genome shotgun (WGS) entry which is preliminary data.</text>
</comment>
<dbReference type="PROSITE" id="PS50928">
    <property type="entry name" value="ABC_TM1"/>
    <property type="match status" value="1"/>
</dbReference>
<evidence type="ECO:0000259" key="9">
    <source>
        <dbReference type="PROSITE" id="PS50928"/>
    </source>
</evidence>
<feature type="transmembrane region" description="Helical" evidence="7">
    <location>
        <begin position="105"/>
        <end position="126"/>
    </location>
</feature>
<dbReference type="AlphaFoldDB" id="A0A367FRF1"/>
<dbReference type="RefSeq" id="WP_114027484.1">
    <property type="nucleotide sequence ID" value="NZ_QOIL01000002.1"/>
</dbReference>
<dbReference type="GO" id="GO:0055085">
    <property type="term" value="P:transmembrane transport"/>
    <property type="evidence" value="ECO:0007669"/>
    <property type="project" value="InterPro"/>
</dbReference>
<keyword evidence="11" id="KW-1185">Reference proteome</keyword>
<dbReference type="InterPro" id="IPR000515">
    <property type="entry name" value="MetI-like"/>
</dbReference>
<dbReference type="InterPro" id="IPR050809">
    <property type="entry name" value="UgpAE/MalFG_permease"/>
</dbReference>
<evidence type="ECO:0000256" key="1">
    <source>
        <dbReference type="ARBA" id="ARBA00004651"/>
    </source>
</evidence>
<dbReference type="Pfam" id="PF00528">
    <property type="entry name" value="BPD_transp_1"/>
    <property type="match status" value="1"/>
</dbReference>
<organism evidence="10 11">
    <name type="scientific">Sphaerisporangium album</name>
    <dbReference type="NCBI Taxonomy" id="509200"/>
    <lineage>
        <taxon>Bacteria</taxon>
        <taxon>Bacillati</taxon>
        <taxon>Actinomycetota</taxon>
        <taxon>Actinomycetes</taxon>
        <taxon>Streptosporangiales</taxon>
        <taxon>Streptosporangiaceae</taxon>
        <taxon>Sphaerisporangium</taxon>
    </lineage>
</organism>
<accession>A0A367FRF1</accession>
<dbReference type="EMBL" id="QOIL01000002">
    <property type="protein sequence ID" value="RCG32851.1"/>
    <property type="molecule type" value="Genomic_DNA"/>
</dbReference>